<keyword evidence="3" id="KW-0238">DNA-binding</keyword>
<reference evidence="8 9" key="1">
    <citation type="submission" date="2015-03" db="EMBL/GenBank/DDBJ databases">
        <authorList>
            <person name="Radwan O."/>
            <person name="Al-Naeli F.A."/>
            <person name="Rendon G.A."/>
            <person name="Fields C."/>
        </authorList>
    </citation>
    <scope>NUCLEOTIDE SEQUENCE [LARGE SCALE GENOMIC DNA]</scope>
    <source>
        <strain evidence="8">CR-DP1</strain>
    </source>
</reference>
<dbReference type="GO" id="GO:0006312">
    <property type="term" value="P:mitotic recombination"/>
    <property type="evidence" value="ECO:0007669"/>
    <property type="project" value="TreeGrafter"/>
</dbReference>
<evidence type="ECO:0000313" key="9">
    <source>
        <dbReference type="Proteomes" id="UP000033483"/>
    </source>
</evidence>
<evidence type="ECO:0000256" key="5">
    <source>
        <dbReference type="ARBA" id="ARBA00023204"/>
    </source>
</evidence>
<evidence type="ECO:0000256" key="4">
    <source>
        <dbReference type="ARBA" id="ARBA00023172"/>
    </source>
</evidence>
<accession>A0A0F4ZHN5</accession>
<dbReference type="Proteomes" id="UP000033483">
    <property type="component" value="Unassembled WGS sequence"/>
</dbReference>
<dbReference type="InterPro" id="IPR004585">
    <property type="entry name" value="DNA_recomb/repair_Rad52"/>
</dbReference>
<dbReference type="GO" id="GO:0003697">
    <property type="term" value="F:single-stranded DNA binding"/>
    <property type="evidence" value="ECO:0007669"/>
    <property type="project" value="UniProtKB-ARBA"/>
</dbReference>
<dbReference type="InterPro" id="IPR042525">
    <property type="entry name" value="Rad52_Rad59_Rad22_sf"/>
</dbReference>
<dbReference type="EMBL" id="LAEV01000844">
    <property type="protein sequence ID" value="KKA29398.1"/>
    <property type="molecule type" value="Genomic_DNA"/>
</dbReference>
<feature type="compositionally biased region" description="Low complexity" evidence="7">
    <location>
        <begin position="435"/>
        <end position="444"/>
    </location>
</feature>
<dbReference type="OrthoDB" id="206565at2759"/>
<evidence type="ECO:0000256" key="6">
    <source>
        <dbReference type="ARBA" id="ARBA00077224"/>
    </source>
</evidence>
<feature type="compositionally biased region" description="Gly residues" evidence="7">
    <location>
        <begin position="460"/>
        <end position="469"/>
    </location>
</feature>
<dbReference type="GO" id="GO:0005634">
    <property type="term" value="C:nucleus"/>
    <property type="evidence" value="ECO:0007669"/>
    <property type="project" value="InterPro"/>
</dbReference>
<dbReference type="PANTHER" id="PTHR12132">
    <property type="entry name" value="DNA REPAIR AND RECOMBINATION PROTEIN RAD52, RAD59"/>
    <property type="match status" value="1"/>
</dbReference>
<gene>
    <name evidence="8" type="ORF">TD95_003850</name>
</gene>
<evidence type="ECO:0000313" key="8">
    <source>
        <dbReference type="EMBL" id="KKA29398.1"/>
    </source>
</evidence>
<dbReference type="GO" id="GO:0045002">
    <property type="term" value="P:double-strand break repair via single-strand annealing"/>
    <property type="evidence" value="ECO:0007669"/>
    <property type="project" value="InterPro"/>
</dbReference>
<protein>
    <recommendedName>
        <fullName evidence="6">RAD52 homolog</fullName>
    </recommendedName>
</protein>
<dbReference type="NCBIfam" id="TIGR00607">
    <property type="entry name" value="rad52"/>
    <property type="match status" value="1"/>
</dbReference>
<evidence type="ECO:0000256" key="7">
    <source>
        <dbReference type="SAM" id="MobiDB-lite"/>
    </source>
</evidence>
<comment type="similarity">
    <text evidence="1">Belongs to the RAD52 family.</text>
</comment>
<keyword evidence="5" id="KW-0234">DNA repair</keyword>
<keyword evidence="2" id="KW-0227">DNA damage</keyword>
<name>A0A0F4ZHN5_9PEZI</name>
<feature type="region of interest" description="Disordered" evidence="7">
    <location>
        <begin position="296"/>
        <end position="481"/>
    </location>
</feature>
<dbReference type="InterPro" id="IPR041247">
    <property type="entry name" value="Rad52_fam"/>
</dbReference>
<dbReference type="InterPro" id="IPR007232">
    <property type="entry name" value="Rad52_Rad59_Rad22"/>
</dbReference>
<dbReference type="AlphaFoldDB" id="A0A0F4ZHN5"/>
<sequence>MHISPESYWLLIRSSHSAGDQHQGDIANPFEEVRPRISAYTADEIATLQYRLDKQLGPEYISNRQGPGGSRVHYLAADKVINLANEVFGFNGWSSSIQNIQVDFVDENPQTGRVSLGLSVIVRVTLRDGSYHEDLGYGNVDNAKGKAAAFEKAKKEGTTDGLKRALRNFGNVLGNCIYDKDYLSKVTRVKTQPSRFDEANLYRFNDKNRLNRVDPAAVANTGHDTQAQAQAQAPAPYVSNPAPPAAVPKAIQAAPVQPTAGNKLPSPIIDRMSDLEDFMNDIDDADLCMVEEGHPDEIALPGFSDTTNSQLPDPATALPLPGAQHAFNPKAESPSIRKTPGVDHSSSRPVARNLQHVPPPSQQQQQQPLPLPPPPQPTGLANPSLHGPQTRGPARLSDGVRRVGAPVQPPHANRGAYKPPTMKRPSGPGTPQYPQLQHQQQHQHQQTERQALSEMSTNGMPGGSGGGTAAVGPDSKRPRLA</sequence>
<dbReference type="Pfam" id="PF04098">
    <property type="entry name" value="Rad52_Rad22"/>
    <property type="match status" value="1"/>
</dbReference>
<dbReference type="SUPFAM" id="SSF54768">
    <property type="entry name" value="dsRNA-binding domain-like"/>
    <property type="match status" value="1"/>
</dbReference>
<keyword evidence="4" id="KW-0233">DNA recombination</keyword>
<proteinExistence type="inferred from homology"/>
<evidence type="ECO:0000256" key="2">
    <source>
        <dbReference type="ARBA" id="ARBA00022763"/>
    </source>
</evidence>
<evidence type="ECO:0000256" key="3">
    <source>
        <dbReference type="ARBA" id="ARBA00023125"/>
    </source>
</evidence>
<dbReference type="Gene3D" id="3.30.390.80">
    <property type="entry name" value="DNA repair protein Rad52/59/22"/>
    <property type="match status" value="1"/>
</dbReference>
<organism evidence="8 9">
    <name type="scientific">Thielaviopsis punctulata</name>
    <dbReference type="NCBI Taxonomy" id="72032"/>
    <lineage>
        <taxon>Eukaryota</taxon>
        <taxon>Fungi</taxon>
        <taxon>Dikarya</taxon>
        <taxon>Ascomycota</taxon>
        <taxon>Pezizomycotina</taxon>
        <taxon>Sordariomycetes</taxon>
        <taxon>Hypocreomycetidae</taxon>
        <taxon>Microascales</taxon>
        <taxon>Ceratocystidaceae</taxon>
        <taxon>Thielaviopsis</taxon>
    </lineage>
</organism>
<evidence type="ECO:0000256" key="1">
    <source>
        <dbReference type="ARBA" id="ARBA00006638"/>
    </source>
</evidence>
<comment type="caution">
    <text evidence="8">The sequence shown here is derived from an EMBL/GenBank/DDBJ whole genome shotgun (WGS) entry which is preliminary data.</text>
</comment>
<dbReference type="PANTHER" id="PTHR12132:SF1">
    <property type="entry name" value="DNA REPAIR PROTEIN RAD52 HOMOLOG"/>
    <property type="match status" value="1"/>
</dbReference>
<dbReference type="GO" id="GO:0000730">
    <property type="term" value="P:DNA recombinase assembly"/>
    <property type="evidence" value="ECO:0007669"/>
    <property type="project" value="InterPro"/>
</dbReference>
<keyword evidence="9" id="KW-1185">Reference proteome</keyword>
<dbReference type="FunFam" id="3.30.390.80:FF:000001">
    <property type="entry name" value="DNA repair protein RAD52 homolog"/>
    <property type="match status" value="1"/>
</dbReference>